<dbReference type="Proteomes" id="UP000685013">
    <property type="component" value="Chromosome 2"/>
</dbReference>
<dbReference type="EMBL" id="JAGKQH010000002">
    <property type="protein sequence ID" value="KAG6605301.1"/>
    <property type="molecule type" value="Genomic_DNA"/>
</dbReference>
<dbReference type="AlphaFoldDB" id="A0AAV6P283"/>
<keyword evidence="3" id="KW-1185">Reference proteome</keyword>
<organism evidence="2 3">
    <name type="scientific">Cucurbita argyrosperma subsp. sororia</name>
    <dbReference type="NCBI Taxonomy" id="37648"/>
    <lineage>
        <taxon>Eukaryota</taxon>
        <taxon>Viridiplantae</taxon>
        <taxon>Streptophyta</taxon>
        <taxon>Embryophyta</taxon>
        <taxon>Tracheophyta</taxon>
        <taxon>Spermatophyta</taxon>
        <taxon>Magnoliopsida</taxon>
        <taxon>eudicotyledons</taxon>
        <taxon>Gunneridae</taxon>
        <taxon>Pentapetalae</taxon>
        <taxon>rosids</taxon>
        <taxon>fabids</taxon>
        <taxon>Cucurbitales</taxon>
        <taxon>Cucurbitaceae</taxon>
        <taxon>Cucurbiteae</taxon>
        <taxon>Cucurbita</taxon>
    </lineage>
</organism>
<evidence type="ECO:0000256" key="1">
    <source>
        <dbReference type="SAM" id="SignalP"/>
    </source>
</evidence>
<keyword evidence="1" id="KW-0732">Signal</keyword>
<evidence type="ECO:0000313" key="3">
    <source>
        <dbReference type="Proteomes" id="UP000685013"/>
    </source>
</evidence>
<accession>A0AAV6P283</accession>
<evidence type="ECO:0000313" key="2">
    <source>
        <dbReference type="EMBL" id="KAG6605301.1"/>
    </source>
</evidence>
<evidence type="ECO:0008006" key="4">
    <source>
        <dbReference type="Google" id="ProtNLM"/>
    </source>
</evidence>
<protein>
    <recommendedName>
        <fullName evidence="4">Pectinesterase inhibitor-like</fullName>
    </recommendedName>
</protein>
<name>A0AAV6P283_9ROSI</name>
<feature type="chain" id="PRO_5043406193" description="Pectinesterase inhibitor-like" evidence="1">
    <location>
        <begin position="19"/>
        <end position="130"/>
    </location>
</feature>
<feature type="non-terminal residue" evidence="2">
    <location>
        <position position="1"/>
    </location>
</feature>
<reference evidence="2 3" key="1">
    <citation type="journal article" date="2021" name="Hortic Res">
        <title>The domestication of Cucurbita argyrosperma as revealed by the genome of its wild relative.</title>
        <authorList>
            <person name="Barrera-Redondo J."/>
            <person name="Sanchez-de la Vega G."/>
            <person name="Aguirre-Liguori J.A."/>
            <person name="Castellanos-Morales G."/>
            <person name="Gutierrez-Guerrero Y.T."/>
            <person name="Aguirre-Dugua X."/>
            <person name="Aguirre-Planter E."/>
            <person name="Tenaillon M.I."/>
            <person name="Lira-Saade R."/>
            <person name="Eguiarte L.E."/>
        </authorList>
    </citation>
    <scope>NUCLEOTIDE SEQUENCE [LARGE SCALE GENOMIC DNA]</scope>
    <source>
        <strain evidence="2">JBR-2021</strain>
    </source>
</reference>
<comment type="caution">
    <text evidence="2">The sequence shown here is derived from an EMBL/GenBank/DDBJ whole genome shotgun (WGS) entry which is preliminary data.</text>
</comment>
<sequence length="130" mass="14138">MVLLLTSICSFLSNLVSLESINGKCGTSPDFALTESHVINTLLGNISDPKSALEYFKRIENKSGYVKSTNAVSVLLLILMNSAETQKIAQNMLNQFASGNSVSSSCLINGLVECMKLYSFPSDIQEKHDL</sequence>
<feature type="signal peptide" evidence="1">
    <location>
        <begin position="1"/>
        <end position="18"/>
    </location>
</feature>
<gene>
    <name evidence="2" type="ORF">SDJN03_02618</name>
</gene>
<proteinExistence type="predicted"/>